<dbReference type="PANTHER" id="PTHR30615">
    <property type="entry name" value="UNCHARACTERIZED PROTEIN YJBQ-RELATED"/>
    <property type="match status" value="1"/>
</dbReference>
<evidence type="ECO:0000313" key="3">
    <source>
        <dbReference type="Proteomes" id="UP000243338"/>
    </source>
</evidence>
<dbReference type="NCBIfam" id="TIGR00149">
    <property type="entry name" value="TIGR00149_YjbQ"/>
    <property type="match status" value="1"/>
</dbReference>
<reference evidence="3" key="1">
    <citation type="submission" date="2016-10" db="EMBL/GenBank/DDBJ databases">
        <authorList>
            <person name="Varghese N."/>
            <person name="Submissions S."/>
        </authorList>
    </citation>
    <scope>NUCLEOTIDE SEQUENCE [LARGE SCALE GENOMIC DNA]</scope>
    <source>
        <strain evidence="3">SLH 33</strain>
    </source>
</reference>
<dbReference type="EMBL" id="FOHQ01000001">
    <property type="protein sequence ID" value="SES62472.1"/>
    <property type="molecule type" value="Genomic_DNA"/>
</dbReference>
<dbReference type="InterPro" id="IPR035917">
    <property type="entry name" value="YjbQ-like_sf"/>
</dbReference>
<dbReference type="Pfam" id="PF01894">
    <property type="entry name" value="YjbQ"/>
    <property type="match status" value="1"/>
</dbReference>
<keyword evidence="3" id="KW-1185">Reference proteome</keyword>
<dbReference type="OrthoDB" id="6663at2157"/>
<comment type="similarity">
    <text evidence="1">Belongs to the UPF0047 family.</text>
</comment>
<evidence type="ECO:0000313" key="2">
    <source>
        <dbReference type="EMBL" id="SES62472.1"/>
    </source>
</evidence>
<dbReference type="SUPFAM" id="SSF111038">
    <property type="entry name" value="YjbQ-like"/>
    <property type="match status" value="1"/>
</dbReference>
<dbReference type="Proteomes" id="UP000243338">
    <property type="component" value="Unassembled WGS sequence"/>
</dbReference>
<protein>
    <submittedName>
        <fullName evidence="2">Secondary thiamine-phosphate synthase enzyme</fullName>
    </submittedName>
</protein>
<dbReference type="RefSeq" id="WP_091688031.1">
    <property type="nucleotide sequence ID" value="NZ_CAAGSJ010000004.1"/>
</dbReference>
<dbReference type="InterPro" id="IPR001602">
    <property type="entry name" value="UPF0047_YjbQ-like"/>
</dbReference>
<name>A0A1H9Y118_9EURY</name>
<proteinExistence type="inferred from homology"/>
<dbReference type="AlphaFoldDB" id="A0A1H9Y118"/>
<sequence length="139" mass="15420">MPVLTRYLEYDTKGNSEIIDITDDVIRSVSGSGINNGIVTVFAAGSTVAVTTLEYESGLIHDLQQALERIAPKDIEYKHNERWHDGNGHSHVRASLLGQSESFPLIDGSMLLGTWQQVIFIDLDNRARSRKLVVQIVGE</sequence>
<evidence type="ECO:0000256" key="1">
    <source>
        <dbReference type="ARBA" id="ARBA00005534"/>
    </source>
</evidence>
<dbReference type="Gene3D" id="2.60.120.460">
    <property type="entry name" value="YjbQ-like"/>
    <property type="match status" value="1"/>
</dbReference>
<dbReference type="STRING" id="1353158.SAMN04488587_0120"/>
<organism evidence="2 3">
    <name type="scientific">Methanococcoides vulcani</name>
    <dbReference type="NCBI Taxonomy" id="1353158"/>
    <lineage>
        <taxon>Archaea</taxon>
        <taxon>Methanobacteriati</taxon>
        <taxon>Methanobacteriota</taxon>
        <taxon>Stenosarchaea group</taxon>
        <taxon>Methanomicrobia</taxon>
        <taxon>Methanosarcinales</taxon>
        <taxon>Methanosarcinaceae</taxon>
        <taxon>Methanococcoides</taxon>
    </lineage>
</organism>
<dbReference type="PIRSF" id="PIRSF004681">
    <property type="entry name" value="UCP004681"/>
    <property type="match status" value="1"/>
</dbReference>
<dbReference type="PANTHER" id="PTHR30615:SF8">
    <property type="entry name" value="UPF0047 PROTEIN C4A8.02C"/>
    <property type="match status" value="1"/>
</dbReference>
<gene>
    <name evidence="2" type="ORF">SAMN04488587_0120</name>
</gene>
<accession>A0A1H9Y118</accession>